<evidence type="ECO:0000256" key="2">
    <source>
        <dbReference type="ARBA" id="ARBA00022768"/>
    </source>
</evidence>
<evidence type="ECO:0000313" key="6">
    <source>
        <dbReference type="Proteomes" id="UP000631114"/>
    </source>
</evidence>
<dbReference type="GO" id="GO:0043022">
    <property type="term" value="F:ribosome binding"/>
    <property type="evidence" value="ECO:0007669"/>
    <property type="project" value="TreeGrafter"/>
</dbReference>
<sequence>MLYVPKLIPASDKGGFFAIGRIFSGRVTTGMKVRIMGPDYVVGQERDVFTASVQRTAIWIGKELEFVDNVPCGNLVGMEFILSEEYYASIFWAFVAAFQEASKEGVLVRENMRGICFELMDVVLPARPKYRGNNQIVFAAKAAIYAAQRTAAPWLLEPSYMVHIQASEEALGAIAILLGKKHGKIRESMLSQNCQTYSIRAVLPGREYYEFCGALSTATSGRAFLLQCAFYQWEPVKSDPLEVGSPAWGLVRAIRARQGLKDPLLEFENTPYGEYFALDMRAFF</sequence>
<name>A0A835IR03_9MAGN</name>
<dbReference type="GO" id="GO:0005525">
    <property type="term" value="F:GTP binding"/>
    <property type="evidence" value="ECO:0007669"/>
    <property type="project" value="InterPro"/>
</dbReference>
<dbReference type="Pfam" id="PF00679">
    <property type="entry name" value="EFG_C"/>
    <property type="match status" value="1"/>
</dbReference>
<keyword evidence="3" id="KW-0648">Protein biosynthesis</keyword>
<dbReference type="SUPFAM" id="SSF50447">
    <property type="entry name" value="Translation proteins"/>
    <property type="match status" value="1"/>
</dbReference>
<evidence type="ECO:0000259" key="4">
    <source>
        <dbReference type="SMART" id="SM00838"/>
    </source>
</evidence>
<dbReference type="Proteomes" id="UP000631114">
    <property type="component" value="Unassembled WGS sequence"/>
</dbReference>
<proteinExistence type="predicted"/>
<dbReference type="CDD" id="cd16268">
    <property type="entry name" value="EF2_II"/>
    <property type="match status" value="1"/>
</dbReference>
<dbReference type="EMBL" id="JADFTS010000001">
    <property type="protein sequence ID" value="KAF9623510.1"/>
    <property type="molecule type" value="Genomic_DNA"/>
</dbReference>
<evidence type="ECO:0000313" key="5">
    <source>
        <dbReference type="EMBL" id="KAF9623510.1"/>
    </source>
</evidence>
<dbReference type="PANTHER" id="PTHR42908">
    <property type="entry name" value="TRANSLATION ELONGATION FACTOR-RELATED"/>
    <property type="match status" value="1"/>
</dbReference>
<dbReference type="InterPro" id="IPR009000">
    <property type="entry name" value="Transl_B-barrel_sf"/>
</dbReference>
<protein>
    <recommendedName>
        <fullName evidence="4">Elongation factor EFG domain-containing protein</fullName>
    </recommendedName>
</protein>
<dbReference type="PANTHER" id="PTHR42908:SF10">
    <property type="entry name" value="EUKARYOTIC TRANSLATION ELONGATION FACTOR 2"/>
    <property type="match status" value="1"/>
</dbReference>
<reference evidence="5 6" key="1">
    <citation type="submission" date="2020-10" db="EMBL/GenBank/DDBJ databases">
        <title>The Coptis chinensis genome and diversification of protoberbering-type alkaloids.</title>
        <authorList>
            <person name="Wang B."/>
            <person name="Shu S."/>
            <person name="Song C."/>
            <person name="Liu Y."/>
        </authorList>
    </citation>
    <scope>NUCLEOTIDE SEQUENCE [LARGE SCALE GENOMIC DNA]</scope>
    <source>
        <strain evidence="5">HL-2020</strain>
        <tissue evidence="5">Leaf</tissue>
    </source>
</reference>
<accession>A0A835IR03</accession>
<dbReference type="GO" id="GO:0003924">
    <property type="term" value="F:GTPase activity"/>
    <property type="evidence" value="ECO:0007669"/>
    <property type="project" value="TreeGrafter"/>
</dbReference>
<evidence type="ECO:0000256" key="3">
    <source>
        <dbReference type="ARBA" id="ARBA00022917"/>
    </source>
</evidence>
<dbReference type="OrthoDB" id="364892at2759"/>
<keyword evidence="2" id="KW-0251">Elongation factor</keyword>
<feature type="domain" description="Elongation factor EFG" evidence="4">
    <location>
        <begin position="154"/>
        <end position="244"/>
    </location>
</feature>
<dbReference type="Gene3D" id="2.40.30.10">
    <property type="entry name" value="Translation factors"/>
    <property type="match status" value="1"/>
</dbReference>
<dbReference type="SUPFAM" id="SSF54980">
    <property type="entry name" value="EF-G C-terminal domain-like"/>
    <property type="match status" value="1"/>
</dbReference>
<dbReference type="Pfam" id="PF03764">
    <property type="entry name" value="EFG_IV"/>
    <property type="match status" value="1"/>
</dbReference>
<keyword evidence="6" id="KW-1185">Reference proteome</keyword>
<dbReference type="SMART" id="SM00838">
    <property type="entry name" value="EFG_C"/>
    <property type="match status" value="1"/>
</dbReference>
<dbReference type="InterPro" id="IPR000640">
    <property type="entry name" value="EFG_V-like"/>
</dbReference>
<dbReference type="InterPro" id="IPR020568">
    <property type="entry name" value="Ribosomal_Su5_D2-typ_SF"/>
</dbReference>
<dbReference type="AlphaFoldDB" id="A0A835IR03"/>
<dbReference type="GO" id="GO:0005829">
    <property type="term" value="C:cytosol"/>
    <property type="evidence" value="ECO:0007669"/>
    <property type="project" value="TreeGrafter"/>
</dbReference>
<dbReference type="Gene3D" id="3.30.70.240">
    <property type="match status" value="1"/>
</dbReference>
<comment type="caution">
    <text evidence="5">The sequence shown here is derived from an EMBL/GenBank/DDBJ whole genome shotgun (WGS) entry which is preliminary data.</text>
</comment>
<organism evidence="5 6">
    <name type="scientific">Coptis chinensis</name>
    <dbReference type="NCBI Taxonomy" id="261450"/>
    <lineage>
        <taxon>Eukaryota</taxon>
        <taxon>Viridiplantae</taxon>
        <taxon>Streptophyta</taxon>
        <taxon>Embryophyta</taxon>
        <taxon>Tracheophyta</taxon>
        <taxon>Spermatophyta</taxon>
        <taxon>Magnoliopsida</taxon>
        <taxon>Ranunculales</taxon>
        <taxon>Ranunculaceae</taxon>
        <taxon>Coptidoideae</taxon>
        <taxon>Coptis</taxon>
    </lineage>
</organism>
<dbReference type="SUPFAM" id="SSF54211">
    <property type="entry name" value="Ribosomal protein S5 domain 2-like"/>
    <property type="match status" value="1"/>
</dbReference>
<dbReference type="GO" id="GO:1990904">
    <property type="term" value="C:ribonucleoprotein complex"/>
    <property type="evidence" value="ECO:0007669"/>
    <property type="project" value="TreeGrafter"/>
</dbReference>
<dbReference type="InterPro" id="IPR035647">
    <property type="entry name" value="EFG_III/V"/>
</dbReference>
<dbReference type="InterPro" id="IPR005517">
    <property type="entry name" value="Transl_elong_EFG/EF2_IV"/>
</dbReference>
<gene>
    <name evidence="5" type="ORF">IFM89_003126</name>
</gene>
<keyword evidence="1" id="KW-0963">Cytoplasm</keyword>
<dbReference type="GO" id="GO:0003746">
    <property type="term" value="F:translation elongation factor activity"/>
    <property type="evidence" value="ECO:0007669"/>
    <property type="project" value="UniProtKB-KW"/>
</dbReference>
<evidence type="ECO:0000256" key="1">
    <source>
        <dbReference type="ARBA" id="ARBA00022490"/>
    </source>
</evidence>